<protein>
    <recommendedName>
        <fullName evidence="3">K Homology domain-containing protein</fullName>
    </recommendedName>
</protein>
<name>A0A812XUA7_SYMPI</name>
<evidence type="ECO:0000259" key="3">
    <source>
        <dbReference type="Pfam" id="PF00013"/>
    </source>
</evidence>
<evidence type="ECO:0000256" key="1">
    <source>
        <dbReference type="PROSITE-ProRule" id="PRU00117"/>
    </source>
</evidence>
<accession>A0A812XUA7</accession>
<dbReference type="CDD" id="cd00105">
    <property type="entry name" value="KH-I"/>
    <property type="match status" value="1"/>
</dbReference>
<dbReference type="Pfam" id="PF00013">
    <property type="entry name" value="KH_1"/>
    <property type="match status" value="1"/>
</dbReference>
<proteinExistence type="predicted"/>
<dbReference type="PROSITE" id="PS50084">
    <property type="entry name" value="KH_TYPE_1"/>
    <property type="match status" value="1"/>
</dbReference>
<feature type="domain" description="K Homology" evidence="3">
    <location>
        <begin position="67"/>
        <end position="126"/>
    </location>
</feature>
<dbReference type="AlphaFoldDB" id="A0A812XUA7"/>
<dbReference type="Gene3D" id="3.30.1370.10">
    <property type="entry name" value="K Homology domain, type 1"/>
    <property type="match status" value="1"/>
</dbReference>
<feature type="region of interest" description="Disordered" evidence="2">
    <location>
        <begin position="1"/>
        <end position="32"/>
    </location>
</feature>
<evidence type="ECO:0000313" key="5">
    <source>
        <dbReference type="Proteomes" id="UP000649617"/>
    </source>
</evidence>
<dbReference type="SUPFAM" id="SSF54791">
    <property type="entry name" value="Eukaryotic type KH-domain (KH-domain type I)"/>
    <property type="match status" value="1"/>
</dbReference>
<dbReference type="InterPro" id="IPR004088">
    <property type="entry name" value="KH_dom_type_1"/>
</dbReference>
<comment type="caution">
    <text evidence="4">The sequence shown here is derived from an EMBL/GenBank/DDBJ whole genome shotgun (WGS) entry which is preliminary data.</text>
</comment>
<keyword evidence="1" id="KW-0694">RNA-binding</keyword>
<keyword evidence="5" id="KW-1185">Reference proteome</keyword>
<feature type="region of interest" description="Disordered" evidence="2">
    <location>
        <begin position="141"/>
        <end position="193"/>
    </location>
</feature>
<dbReference type="Proteomes" id="UP000649617">
    <property type="component" value="Unassembled WGS sequence"/>
</dbReference>
<sequence length="193" mass="20290">MLPARSLYDSGYKGQNFGPSGEDCPQARPEMLERAKEEAKMAEEQGKRAAKRGAIPTGPPGLPTGVVVVEQKYVDFLLGPGGQSLAAINHAAGVNVNLDQTHKFSGYSIANIYGPEDRVRNAKLAIDFKLSQWLPLNERRRTGGAVNSQSNQVPAPLGGREPAGRSSAGGGGAWSDVDQPGEAKGKPITGGLL</sequence>
<evidence type="ECO:0000256" key="2">
    <source>
        <dbReference type="SAM" id="MobiDB-lite"/>
    </source>
</evidence>
<dbReference type="EMBL" id="CAJNIZ010046173">
    <property type="protein sequence ID" value="CAE7741848.1"/>
    <property type="molecule type" value="Genomic_DNA"/>
</dbReference>
<gene>
    <name evidence="4" type="ORF">SPIL2461_LOCUS21359</name>
</gene>
<reference evidence="4" key="1">
    <citation type="submission" date="2021-02" db="EMBL/GenBank/DDBJ databases">
        <authorList>
            <person name="Dougan E. K."/>
            <person name="Rhodes N."/>
            <person name="Thang M."/>
            <person name="Chan C."/>
        </authorList>
    </citation>
    <scope>NUCLEOTIDE SEQUENCE</scope>
</reference>
<dbReference type="GO" id="GO:0003723">
    <property type="term" value="F:RNA binding"/>
    <property type="evidence" value="ECO:0007669"/>
    <property type="project" value="UniProtKB-UniRule"/>
</dbReference>
<evidence type="ECO:0000313" key="4">
    <source>
        <dbReference type="EMBL" id="CAE7741848.1"/>
    </source>
</evidence>
<dbReference type="InterPro" id="IPR036612">
    <property type="entry name" value="KH_dom_type_1_sf"/>
</dbReference>
<dbReference type="OrthoDB" id="425197at2759"/>
<organism evidence="4 5">
    <name type="scientific">Symbiodinium pilosum</name>
    <name type="common">Dinoflagellate</name>
    <dbReference type="NCBI Taxonomy" id="2952"/>
    <lineage>
        <taxon>Eukaryota</taxon>
        <taxon>Sar</taxon>
        <taxon>Alveolata</taxon>
        <taxon>Dinophyceae</taxon>
        <taxon>Suessiales</taxon>
        <taxon>Symbiodiniaceae</taxon>
        <taxon>Symbiodinium</taxon>
    </lineage>
</organism>